<dbReference type="Proteomes" id="UP000002601">
    <property type="component" value="Chromosome"/>
</dbReference>
<dbReference type="RefSeq" id="WP_015851371.1">
    <property type="nucleotide sequence ID" value="NC_012881.1"/>
</dbReference>
<dbReference type="EMBL" id="CP001649">
    <property type="protein sequence ID" value="ACS79553.1"/>
    <property type="molecule type" value="Genomic_DNA"/>
</dbReference>
<dbReference type="HOGENOM" id="CLU_121838_0_0_7"/>
<dbReference type="AlphaFoldDB" id="C6BS77"/>
<dbReference type="OrthoDB" id="9803286at2"/>
<proteinExistence type="inferred from homology"/>
<keyword evidence="4" id="KW-1185">Reference proteome</keyword>
<comment type="similarity">
    <text evidence="1">Belongs to the complex I 30 kDa subunit family.</text>
</comment>
<dbReference type="InterPro" id="IPR001268">
    <property type="entry name" value="NADH_UbQ_OxRdtase_30kDa_su"/>
</dbReference>
<gene>
    <name evidence="3" type="ordered locus">Desal_1491</name>
</gene>
<dbReference type="SUPFAM" id="SSF143243">
    <property type="entry name" value="Nqo5-like"/>
    <property type="match status" value="1"/>
</dbReference>
<dbReference type="eggNOG" id="COG0852">
    <property type="taxonomic scope" value="Bacteria"/>
</dbReference>
<evidence type="ECO:0000259" key="2">
    <source>
        <dbReference type="Pfam" id="PF00329"/>
    </source>
</evidence>
<feature type="domain" description="NADH:ubiquinone oxidoreductase 30kDa subunit" evidence="2">
    <location>
        <begin position="33"/>
        <end position="139"/>
    </location>
</feature>
<dbReference type="KEGG" id="dsa:Desal_1491"/>
<evidence type="ECO:0000313" key="4">
    <source>
        <dbReference type="Proteomes" id="UP000002601"/>
    </source>
</evidence>
<protein>
    <submittedName>
        <fullName evidence="3">NADH dehydrogenase (Ubiquinone) 30 kDa subunit</fullName>
    </submittedName>
</protein>
<dbReference type="STRING" id="526222.Desal_1491"/>
<keyword evidence="3" id="KW-0830">Ubiquinone</keyword>
<dbReference type="Gene3D" id="3.30.460.80">
    <property type="entry name" value="NADH:ubiquinone oxidoreductase, 30kDa subunit"/>
    <property type="match status" value="1"/>
</dbReference>
<evidence type="ECO:0000313" key="3">
    <source>
        <dbReference type="EMBL" id="ACS79553.1"/>
    </source>
</evidence>
<dbReference type="InterPro" id="IPR037232">
    <property type="entry name" value="NADH_quin_OxRdtase_su_C/D-like"/>
</dbReference>
<dbReference type="PANTHER" id="PTHR10884:SF14">
    <property type="entry name" value="NADH DEHYDROGENASE [UBIQUINONE] IRON-SULFUR PROTEIN 3, MITOCHONDRIAL"/>
    <property type="match status" value="1"/>
</dbReference>
<reference evidence="3 4" key="1">
    <citation type="submission" date="2009-06" db="EMBL/GenBank/DDBJ databases">
        <title>Complete sequence of Desulfovibrio salexigens DSM 2638.</title>
        <authorList>
            <consortium name="US DOE Joint Genome Institute"/>
            <person name="Lucas S."/>
            <person name="Copeland A."/>
            <person name="Lapidus A."/>
            <person name="Glavina del Rio T."/>
            <person name="Tice H."/>
            <person name="Bruce D."/>
            <person name="Goodwin L."/>
            <person name="Pitluck S."/>
            <person name="Munk A.C."/>
            <person name="Brettin T."/>
            <person name="Detter J.C."/>
            <person name="Han C."/>
            <person name="Tapia R."/>
            <person name="Larimer F."/>
            <person name="Land M."/>
            <person name="Hauser L."/>
            <person name="Kyrpides N."/>
            <person name="Anderson I."/>
            <person name="Wall J.D."/>
            <person name="Arkin A.P."/>
            <person name="Dehal P."/>
            <person name="Chivian D."/>
            <person name="Giles B."/>
            <person name="Hazen T.C."/>
        </authorList>
    </citation>
    <scope>NUCLEOTIDE SEQUENCE [LARGE SCALE GENOMIC DNA]</scope>
    <source>
        <strain evidence="4">ATCC 14822 / DSM 2638 / NCIMB 8403 / VKM B-1763</strain>
    </source>
</reference>
<accession>C6BS77</accession>
<dbReference type="Pfam" id="PF00329">
    <property type="entry name" value="Complex1_30kDa"/>
    <property type="match status" value="1"/>
</dbReference>
<evidence type="ECO:0000256" key="1">
    <source>
        <dbReference type="ARBA" id="ARBA00007569"/>
    </source>
</evidence>
<sequence length="177" mass="19665">MMGDNLSLPVTPLMIGKGSVQTSGVTMNVFLTADDIEQAAGAMLKQAYHLENIDAIDVAEGFLISYHYAHFTKPGRIAHRVLVCRDEAELPSISSIYQGADWHERECYDFHGVKFTGHPNLLPLLLDPETPNGVLLKDDKSRKPLREILNPGEIIFKGEGFTLFDEEQPEPEEGVES</sequence>
<dbReference type="GO" id="GO:0008137">
    <property type="term" value="F:NADH dehydrogenase (ubiquinone) activity"/>
    <property type="evidence" value="ECO:0007669"/>
    <property type="project" value="InterPro"/>
</dbReference>
<name>C6BS77_MARSD</name>
<dbReference type="PANTHER" id="PTHR10884">
    <property type="entry name" value="NADH DEHYDROGENASE UBIQUINONE IRON-SULFUR PROTEIN 3"/>
    <property type="match status" value="1"/>
</dbReference>
<organism evidence="3 4">
    <name type="scientific">Maridesulfovibrio salexigens (strain ATCC 14822 / DSM 2638 / NCIMB 8403 / VKM B-1763)</name>
    <name type="common">Desulfovibrio salexigens</name>
    <dbReference type="NCBI Taxonomy" id="526222"/>
    <lineage>
        <taxon>Bacteria</taxon>
        <taxon>Pseudomonadati</taxon>
        <taxon>Thermodesulfobacteriota</taxon>
        <taxon>Desulfovibrionia</taxon>
        <taxon>Desulfovibrionales</taxon>
        <taxon>Desulfovibrionaceae</taxon>
        <taxon>Maridesulfovibrio</taxon>
    </lineage>
</organism>